<accession>A0AAW2BMP5</accession>
<comment type="caution">
    <text evidence="1">The sequence shown here is derived from an EMBL/GenBank/DDBJ whole genome shotgun (WGS) entry which is preliminary data.</text>
</comment>
<protein>
    <submittedName>
        <fullName evidence="1">Uncharacterized protein</fullName>
    </submittedName>
</protein>
<keyword evidence="2" id="KW-1185">Reference proteome</keyword>
<dbReference type="EMBL" id="JAZDWU010000011">
    <property type="protein sequence ID" value="KAK9987230.1"/>
    <property type="molecule type" value="Genomic_DNA"/>
</dbReference>
<dbReference type="PANTHER" id="PTHR39757:SF5">
    <property type="entry name" value="OS02G0190600 PROTEIN"/>
    <property type="match status" value="1"/>
</dbReference>
<dbReference type="Proteomes" id="UP001459277">
    <property type="component" value="Unassembled WGS sequence"/>
</dbReference>
<dbReference type="AlphaFoldDB" id="A0AAW2BMP5"/>
<sequence length="180" mass="20339">MPHTSSYCLNHCVNFVYSSLAHALSSYMVRSPWTCLIALQLPVLETGAAVFIDDLSEKDLDRPLWKGYSEAAEAAMVLVVTGFSRCLVQYNKPYNPGYRVAYGILAEVEEHPFDVDKMVFMDQRDSNLNNNVELKERNCRIPTFLYAIPFSSDRILIFLGNFPSCSAWSAFGRYLGKNGD</sequence>
<dbReference type="PANTHER" id="PTHR39757">
    <property type="match status" value="1"/>
</dbReference>
<reference evidence="1 2" key="1">
    <citation type="submission" date="2024-01" db="EMBL/GenBank/DDBJ databases">
        <title>A telomere-to-telomere, gap-free genome of sweet tea (Lithocarpus litseifolius).</title>
        <authorList>
            <person name="Zhou J."/>
        </authorList>
    </citation>
    <scope>NUCLEOTIDE SEQUENCE [LARGE SCALE GENOMIC DNA]</scope>
    <source>
        <strain evidence="1">Zhou-2022a</strain>
        <tissue evidence="1">Leaf</tissue>
    </source>
</reference>
<gene>
    <name evidence="1" type="ORF">SO802_032181</name>
</gene>
<organism evidence="1 2">
    <name type="scientific">Lithocarpus litseifolius</name>
    <dbReference type="NCBI Taxonomy" id="425828"/>
    <lineage>
        <taxon>Eukaryota</taxon>
        <taxon>Viridiplantae</taxon>
        <taxon>Streptophyta</taxon>
        <taxon>Embryophyta</taxon>
        <taxon>Tracheophyta</taxon>
        <taxon>Spermatophyta</taxon>
        <taxon>Magnoliopsida</taxon>
        <taxon>eudicotyledons</taxon>
        <taxon>Gunneridae</taxon>
        <taxon>Pentapetalae</taxon>
        <taxon>rosids</taxon>
        <taxon>fabids</taxon>
        <taxon>Fagales</taxon>
        <taxon>Fagaceae</taxon>
        <taxon>Lithocarpus</taxon>
    </lineage>
</organism>
<proteinExistence type="predicted"/>
<name>A0AAW2BMP5_9ROSI</name>
<evidence type="ECO:0000313" key="1">
    <source>
        <dbReference type="EMBL" id="KAK9987230.1"/>
    </source>
</evidence>
<evidence type="ECO:0000313" key="2">
    <source>
        <dbReference type="Proteomes" id="UP001459277"/>
    </source>
</evidence>
<dbReference type="Pfam" id="PF05834">
    <property type="entry name" value="Lycopene_cycl"/>
    <property type="match status" value="1"/>
</dbReference>